<proteinExistence type="predicted"/>
<evidence type="ECO:0000256" key="1">
    <source>
        <dbReference type="SAM" id="Phobius"/>
    </source>
</evidence>
<keyword evidence="1" id="KW-0472">Membrane</keyword>
<sequence length="394" mass="45389">MEWFGSKERKEIPDDAVSLTFLPKEVILKSLVETSSFIHEMSLIHDYYMTNYTKCSKCDNFLCTWQGLAFTSHSITVVLLPFHLLGGYCILFKTPVYMTFYRWPLFNLHFWSCFVDILISALITPYLIFPAVAGFPVGLLHFLKVPIPVQIWLGIMSIYVMIMSMTILLENRHNSIPSNKFRISGKVCKGIYYSIRVLLAFVYSLAIFLFLPEDQQAALLQILKEIPCPTEEFFKADQVFVLCIDENYINFLAAITALGVLFECSQMLFFMFCCSYYLFFSIHGFTSKKTRKLQIAFFGSIILQVSIPVMFLLPSFVFMVFSVVFGYYNQALTNFAVLHASLHGFLSTIVVLIIHKPYRKFIRSFFGKSSVVDFQKKSGIDTRRMSVFPTHITS</sequence>
<feature type="transmembrane region" description="Helical" evidence="1">
    <location>
        <begin position="190"/>
        <end position="211"/>
    </location>
</feature>
<name>A0A6A5GCZ8_CAERE</name>
<dbReference type="Pfam" id="PF10318">
    <property type="entry name" value="7TM_GPCR_Srh"/>
    <property type="match status" value="1"/>
</dbReference>
<feature type="transmembrane region" description="Helical" evidence="1">
    <location>
        <begin position="108"/>
        <end position="129"/>
    </location>
</feature>
<feature type="transmembrane region" description="Helical" evidence="1">
    <location>
        <begin position="301"/>
        <end position="328"/>
    </location>
</feature>
<organism evidence="2 3">
    <name type="scientific">Caenorhabditis remanei</name>
    <name type="common">Caenorhabditis vulgaris</name>
    <dbReference type="NCBI Taxonomy" id="31234"/>
    <lineage>
        <taxon>Eukaryota</taxon>
        <taxon>Metazoa</taxon>
        <taxon>Ecdysozoa</taxon>
        <taxon>Nematoda</taxon>
        <taxon>Chromadorea</taxon>
        <taxon>Rhabditida</taxon>
        <taxon>Rhabditina</taxon>
        <taxon>Rhabditomorpha</taxon>
        <taxon>Rhabditoidea</taxon>
        <taxon>Rhabditidae</taxon>
        <taxon>Peloderinae</taxon>
        <taxon>Caenorhabditis</taxon>
    </lineage>
</organism>
<dbReference type="Proteomes" id="UP000483820">
    <property type="component" value="Chromosome V"/>
</dbReference>
<dbReference type="AlphaFoldDB" id="A0A6A5GCZ8"/>
<comment type="caution">
    <text evidence="2">The sequence shown here is derived from an EMBL/GenBank/DDBJ whole genome shotgun (WGS) entry which is preliminary data.</text>
</comment>
<protein>
    <submittedName>
        <fullName evidence="2">Uncharacterized protein</fullName>
    </submittedName>
</protein>
<keyword evidence="1" id="KW-0812">Transmembrane</keyword>
<dbReference type="PANTHER" id="PTHR22941">
    <property type="entry name" value="SERPENTINE RECEPTOR"/>
    <property type="match status" value="1"/>
</dbReference>
<feature type="transmembrane region" description="Helical" evidence="1">
    <location>
        <begin position="251"/>
        <end position="280"/>
    </location>
</feature>
<dbReference type="CTD" id="9839260"/>
<dbReference type="GeneID" id="9839260"/>
<dbReference type="KEGG" id="crq:GCK72_019156"/>
<feature type="transmembrane region" description="Helical" evidence="1">
    <location>
        <begin position="75"/>
        <end position="96"/>
    </location>
</feature>
<reference evidence="2 3" key="1">
    <citation type="submission" date="2019-12" db="EMBL/GenBank/DDBJ databases">
        <title>Chromosome-level assembly of the Caenorhabditis remanei genome.</title>
        <authorList>
            <person name="Teterina A.A."/>
            <person name="Willis J.H."/>
            <person name="Phillips P.C."/>
        </authorList>
    </citation>
    <scope>NUCLEOTIDE SEQUENCE [LARGE SCALE GENOMIC DNA]</scope>
    <source>
        <strain evidence="2 3">PX506</strain>
        <tissue evidence="2">Whole organism</tissue>
    </source>
</reference>
<feature type="transmembrane region" description="Helical" evidence="1">
    <location>
        <begin position="334"/>
        <end position="354"/>
    </location>
</feature>
<dbReference type="RefSeq" id="XP_053581812.1">
    <property type="nucleotide sequence ID" value="XM_053732899.1"/>
</dbReference>
<feature type="transmembrane region" description="Helical" evidence="1">
    <location>
        <begin position="149"/>
        <end position="169"/>
    </location>
</feature>
<evidence type="ECO:0000313" key="2">
    <source>
        <dbReference type="EMBL" id="KAF1752601.1"/>
    </source>
</evidence>
<evidence type="ECO:0000313" key="3">
    <source>
        <dbReference type="Proteomes" id="UP000483820"/>
    </source>
</evidence>
<dbReference type="PANTHER" id="PTHR22941:SF302">
    <property type="entry name" value="SERPENTINE RECEPTOR, CLASS H"/>
    <property type="match status" value="1"/>
</dbReference>
<accession>A0A6A5GCZ8</accession>
<dbReference type="InterPro" id="IPR019422">
    <property type="entry name" value="7TM_GPCR_serpentine_rcpt_Srh"/>
</dbReference>
<keyword evidence="1" id="KW-1133">Transmembrane helix</keyword>
<dbReference type="InterPro" id="IPR053220">
    <property type="entry name" value="Nematode_rcpt-like_serp_H"/>
</dbReference>
<gene>
    <name evidence="2" type="ORF">GCK72_019156</name>
</gene>
<dbReference type="EMBL" id="WUAV01000005">
    <property type="protein sequence ID" value="KAF1752601.1"/>
    <property type="molecule type" value="Genomic_DNA"/>
</dbReference>